<keyword evidence="1" id="KW-0175">Coiled coil</keyword>
<feature type="transmembrane region" description="Helical" evidence="2">
    <location>
        <begin position="16"/>
        <end position="34"/>
    </location>
</feature>
<keyword evidence="2" id="KW-0812">Transmembrane</keyword>
<keyword evidence="2" id="KW-1133">Transmembrane helix</keyword>
<keyword evidence="4" id="KW-1185">Reference proteome</keyword>
<accession>W7B7E1</accession>
<organism evidence="3 4">
    <name type="scientific">Listeria aquatica FSL S10-1188</name>
    <dbReference type="NCBI Taxonomy" id="1265818"/>
    <lineage>
        <taxon>Bacteria</taxon>
        <taxon>Bacillati</taxon>
        <taxon>Bacillota</taxon>
        <taxon>Bacilli</taxon>
        <taxon>Bacillales</taxon>
        <taxon>Listeriaceae</taxon>
        <taxon>Listeria</taxon>
    </lineage>
</organism>
<protein>
    <submittedName>
        <fullName evidence="3">Uncharacterized protein</fullName>
    </submittedName>
</protein>
<comment type="caution">
    <text evidence="3">The sequence shown here is derived from an EMBL/GenBank/DDBJ whole genome shotgun (WGS) entry which is preliminary data.</text>
</comment>
<evidence type="ECO:0000313" key="4">
    <source>
        <dbReference type="Proteomes" id="UP000019246"/>
    </source>
</evidence>
<keyword evidence="2" id="KW-0472">Membrane</keyword>
<feature type="coiled-coil region" evidence="1">
    <location>
        <begin position="46"/>
        <end position="120"/>
    </location>
</feature>
<gene>
    <name evidence="3" type="ORF">MAQA_00310</name>
</gene>
<evidence type="ECO:0000256" key="1">
    <source>
        <dbReference type="SAM" id="Coils"/>
    </source>
</evidence>
<dbReference type="RefSeq" id="WP_036070207.1">
    <property type="nucleotide sequence ID" value="NZ_AOCG01000001.1"/>
</dbReference>
<evidence type="ECO:0000256" key="2">
    <source>
        <dbReference type="SAM" id="Phobius"/>
    </source>
</evidence>
<sequence>MLFRFEIKKVVKKKMTFILLAVLLLLVGILFYFYQMQNRNQATFQIEMQQENIRSIKAAITETREDPVKSSKKNEVLQEYKRELELAEDILDAIQKKDTKRELFYQIKEKENLLQDLKKRKYLHI</sequence>
<reference evidence="3 4" key="1">
    <citation type="journal article" date="2014" name="Int. J. Syst. Evol. Microbiol.">
        <title>Listeria floridensis sp. nov., Listeria aquatica sp. nov., Listeria cornellensis sp. nov., Listeria riparia sp. nov. and Listeria grandensis sp. nov., from agricultural and natural environments.</title>
        <authorList>
            <person name="den Bakker H.C."/>
            <person name="Warchocki S."/>
            <person name="Wright E.M."/>
            <person name="Allred A.F."/>
            <person name="Ahlstrom C."/>
            <person name="Manuel C.S."/>
            <person name="Stasiewicz M.J."/>
            <person name="Burrell A."/>
            <person name="Roof S."/>
            <person name="Strawn L."/>
            <person name="Fortes E.D."/>
            <person name="Nightingale K.K."/>
            <person name="Kephart D."/>
            <person name="Wiedmann M."/>
        </authorList>
    </citation>
    <scope>NUCLEOTIDE SEQUENCE [LARGE SCALE GENOMIC DNA]</scope>
    <source>
        <strain evidence="3 4">FSL S10-1188</strain>
    </source>
</reference>
<dbReference type="PATRIC" id="fig|1265818.5.peg.60"/>
<dbReference type="AlphaFoldDB" id="W7B7E1"/>
<dbReference type="STRING" id="1265818.MAQA_00310"/>
<name>W7B7E1_9LIST</name>
<dbReference type="Proteomes" id="UP000019246">
    <property type="component" value="Unassembled WGS sequence"/>
</dbReference>
<proteinExistence type="predicted"/>
<dbReference type="EMBL" id="AOCG01000001">
    <property type="protein sequence ID" value="EUJ21807.1"/>
    <property type="molecule type" value="Genomic_DNA"/>
</dbReference>
<evidence type="ECO:0000313" key="3">
    <source>
        <dbReference type="EMBL" id="EUJ21807.1"/>
    </source>
</evidence>